<evidence type="ECO:0000313" key="3">
    <source>
        <dbReference type="Proteomes" id="UP000551823"/>
    </source>
</evidence>
<reference evidence="2 3" key="1">
    <citation type="submission" date="2019-09" db="EMBL/GenBank/DDBJ databases">
        <title>Bird 10,000 Genomes (B10K) Project - Family phase.</title>
        <authorList>
            <person name="Zhang G."/>
        </authorList>
    </citation>
    <scope>NUCLEOTIDE SEQUENCE [LARGE SCALE GENOMIC DNA]</scope>
    <source>
        <strain evidence="2">B10K-DU-005-01</strain>
    </source>
</reference>
<feature type="non-terminal residue" evidence="2">
    <location>
        <position position="1"/>
    </location>
</feature>
<feature type="compositionally biased region" description="Polar residues" evidence="1">
    <location>
        <begin position="1"/>
        <end position="11"/>
    </location>
</feature>
<dbReference type="EMBL" id="VZZU01001044">
    <property type="protein sequence ID" value="NXW45695.1"/>
    <property type="molecule type" value="Genomic_DNA"/>
</dbReference>
<comment type="caution">
    <text evidence="2">The sequence shown here is derived from an EMBL/GenBank/DDBJ whole genome shotgun (WGS) entry which is preliminary data.</text>
</comment>
<feature type="compositionally biased region" description="Polar residues" evidence="1">
    <location>
        <begin position="116"/>
        <end position="125"/>
    </location>
</feature>
<keyword evidence="3" id="KW-1185">Reference proteome</keyword>
<feature type="region of interest" description="Disordered" evidence="1">
    <location>
        <begin position="1"/>
        <end position="132"/>
    </location>
</feature>
<organism evidence="2 3">
    <name type="scientific">Nyctiprogne leucopyga</name>
    <dbReference type="NCBI Taxonomy" id="382315"/>
    <lineage>
        <taxon>Eukaryota</taxon>
        <taxon>Metazoa</taxon>
        <taxon>Chordata</taxon>
        <taxon>Craniata</taxon>
        <taxon>Vertebrata</taxon>
        <taxon>Euteleostomi</taxon>
        <taxon>Archelosauria</taxon>
        <taxon>Archosauria</taxon>
        <taxon>Dinosauria</taxon>
        <taxon>Saurischia</taxon>
        <taxon>Theropoda</taxon>
        <taxon>Coelurosauria</taxon>
        <taxon>Aves</taxon>
        <taxon>Neognathae</taxon>
        <taxon>Neoaves</taxon>
        <taxon>Strisores</taxon>
        <taxon>Caprimulgiformes</taxon>
        <taxon>Caprimulgidae</taxon>
        <taxon>Chordeilinae</taxon>
        <taxon>Nyctiprogne</taxon>
    </lineage>
</organism>
<dbReference type="AlphaFoldDB" id="A0A7L4C6W5"/>
<feature type="compositionally biased region" description="Basic and acidic residues" evidence="1">
    <location>
        <begin position="78"/>
        <end position="88"/>
    </location>
</feature>
<proteinExistence type="predicted"/>
<accession>A0A7L4C6W5</accession>
<evidence type="ECO:0000256" key="1">
    <source>
        <dbReference type="SAM" id="MobiDB-lite"/>
    </source>
</evidence>
<gene>
    <name evidence="2" type="primary">Gpr179_1</name>
    <name evidence="2" type="ORF">NYCLEU_R15031</name>
</gene>
<feature type="non-terminal residue" evidence="2">
    <location>
        <position position="175"/>
    </location>
</feature>
<feature type="compositionally biased region" description="Basic and acidic residues" evidence="1">
    <location>
        <begin position="158"/>
        <end position="168"/>
    </location>
</feature>
<sequence>KSPSNKSQSGESLKLSCPWEAQELESTDKDEICPWEGAAPPPSKEKSSQDKDALSKVSRSSSMGQGPHRKIGHSTSAKQEKASRDRESICPWESTDTEGTSTPGKPRAESPALPKSPSNKSQSGESLKAEICPWEAQEAGAVDKAEICPWEAAAPPPSKEKSSQDKDVVPTVSRS</sequence>
<protein>
    <submittedName>
        <fullName evidence="2">GP179 protein</fullName>
    </submittedName>
</protein>
<evidence type="ECO:0000313" key="2">
    <source>
        <dbReference type="EMBL" id="NXW45695.1"/>
    </source>
</evidence>
<feature type="region of interest" description="Disordered" evidence="1">
    <location>
        <begin position="150"/>
        <end position="175"/>
    </location>
</feature>
<feature type="compositionally biased region" description="Basic and acidic residues" evidence="1">
    <location>
        <begin position="43"/>
        <end position="54"/>
    </location>
</feature>
<name>A0A7L4C6W5_9AVES</name>
<dbReference type="Proteomes" id="UP000551823">
    <property type="component" value="Unassembled WGS sequence"/>
</dbReference>